<evidence type="ECO:0000256" key="1">
    <source>
        <dbReference type="ARBA" id="ARBA00001913"/>
    </source>
</evidence>
<dbReference type="Gene3D" id="2.70.98.10">
    <property type="match status" value="1"/>
</dbReference>
<dbReference type="OrthoDB" id="9779408at2"/>
<reference evidence="15 16" key="1">
    <citation type="submission" date="2016-12" db="EMBL/GenBank/DDBJ databases">
        <authorList>
            <person name="Song W.-J."/>
            <person name="Kurnit D.M."/>
        </authorList>
    </citation>
    <scope>NUCLEOTIDE SEQUENCE [LARGE SCALE GENOMIC DNA]</scope>
    <source>
        <strain evidence="15 16">HSG9</strain>
    </source>
</reference>
<keyword evidence="7" id="KW-0597">Phosphoprotein</keyword>
<feature type="binding site" evidence="13">
    <location>
        <position position="295"/>
    </location>
    <ligand>
        <name>beta-D-galactose</name>
        <dbReference type="ChEBI" id="CHEBI:27667"/>
    </ligand>
</feature>
<comment type="cofactor">
    <cofactor evidence="1">
        <name>Ca(2+)</name>
        <dbReference type="ChEBI" id="CHEBI:29108"/>
    </cofactor>
</comment>
<dbReference type="UniPathway" id="UPA00242"/>
<accession>A0A1V6LRF3</accession>
<evidence type="ECO:0000313" key="15">
    <source>
        <dbReference type="EMBL" id="OQD42745.1"/>
    </source>
</evidence>
<comment type="similarity">
    <text evidence="4 11">Belongs to the aldose epimerase family.</text>
</comment>
<dbReference type="GO" id="GO:0033499">
    <property type="term" value="P:galactose catabolic process via UDP-galactose, Leloir pathway"/>
    <property type="evidence" value="ECO:0007669"/>
    <property type="project" value="TreeGrafter"/>
</dbReference>
<dbReference type="GO" id="GO:0030246">
    <property type="term" value="F:carbohydrate binding"/>
    <property type="evidence" value="ECO:0007669"/>
    <property type="project" value="InterPro"/>
</dbReference>
<dbReference type="InterPro" id="IPR014718">
    <property type="entry name" value="GH-type_carb-bd"/>
</dbReference>
<evidence type="ECO:0000256" key="2">
    <source>
        <dbReference type="ARBA" id="ARBA00004496"/>
    </source>
</evidence>
<dbReference type="InterPro" id="IPR047215">
    <property type="entry name" value="Galactose_mutarotase-like"/>
</dbReference>
<dbReference type="NCBIfam" id="NF008277">
    <property type="entry name" value="PRK11055.1"/>
    <property type="match status" value="1"/>
</dbReference>
<evidence type="ECO:0000256" key="11">
    <source>
        <dbReference type="PIRNR" id="PIRNR005096"/>
    </source>
</evidence>
<keyword evidence="8" id="KW-0106">Calcium</keyword>
<dbReference type="AlphaFoldDB" id="A0A1V6LRF3"/>
<comment type="caution">
    <text evidence="15">The sequence shown here is derived from an EMBL/GenBank/DDBJ whole genome shotgun (WGS) entry which is preliminary data.</text>
</comment>
<sequence length="395" mass="43402">MYKITKYSYLFSTFLLILATTSCKEAKKVETEITTETAEQMSAQPISKSEFGTLPNGTVIDKYTLTNANGIAIDVISYGGRITAIRMPDKNGKVENITLGFDKLEDYLADNPYFGALIGRYGNRIANAQFSIGENTYKLGANNGTNNLHGGPEGFDRAVWKVTPKADGDKSVLVLEYYSKDGEMGYPGNLATVVTYTLDNDNQFEINYEAETDKATVINLTQHAYFNLSGDFSKPITDHKVKIDADSFLPVDENLIPTGEIRNVSGTPFDFTQSKTVSKEIDADNKQIALGGGYDHCWVLNGVTGTLRTSAIAVHAASGRKLEVLTTEPGIQFYTGNFLDGTLPNPAGGYYGKRSGFCLETQHYPDSPNQPKFPSTKLEPGERYKTTTIFKFSIE</sequence>
<evidence type="ECO:0000256" key="8">
    <source>
        <dbReference type="ARBA" id="ARBA00022837"/>
    </source>
</evidence>
<dbReference type="GO" id="GO:0005737">
    <property type="term" value="C:cytoplasm"/>
    <property type="evidence" value="ECO:0007669"/>
    <property type="project" value="UniProtKB-SubCell"/>
</dbReference>
<evidence type="ECO:0000256" key="13">
    <source>
        <dbReference type="PIRSR" id="PIRSR005096-2"/>
    </source>
</evidence>
<keyword evidence="16" id="KW-1185">Reference proteome</keyword>
<gene>
    <name evidence="15" type="ORF">BUL40_09515</name>
</gene>
<comment type="pathway">
    <text evidence="3 11">Carbohydrate metabolism; hexose metabolism.</text>
</comment>
<evidence type="ECO:0000256" key="9">
    <source>
        <dbReference type="ARBA" id="ARBA00023235"/>
    </source>
</evidence>
<dbReference type="PANTHER" id="PTHR10091:SF0">
    <property type="entry name" value="GALACTOSE MUTAROTASE"/>
    <property type="match status" value="1"/>
</dbReference>
<dbReference type="InterPro" id="IPR011013">
    <property type="entry name" value="Gal_mutarotase_sf_dom"/>
</dbReference>
<protein>
    <recommendedName>
        <fullName evidence="11">Aldose 1-epimerase</fullName>
        <ecNumber evidence="11">5.1.3.3</ecNumber>
    </recommendedName>
</protein>
<dbReference type="InterPro" id="IPR015443">
    <property type="entry name" value="Aldose_1-epimerase"/>
</dbReference>
<evidence type="ECO:0000256" key="4">
    <source>
        <dbReference type="ARBA" id="ARBA00006206"/>
    </source>
</evidence>
<evidence type="ECO:0000256" key="14">
    <source>
        <dbReference type="PIRSR" id="PIRSR005096-3"/>
    </source>
</evidence>
<comment type="catalytic activity">
    <reaction evidence="11">
        <text>alpha-D-glucose = beta-D-glucose</text>
        <dbReference type="Rhea" id="RHEA:10264"/>
        <dbReference type="ChEBI" id="CHEBI:15903"/>
        <dbReference type="ChEBI" id="CHEBI:17925"/>
        <dbReference type="EC" id="5.1.3.3"/>
    </reaction>
</comment>
<name>A0A1V6LRF3_9FLAO</name>
<evidence type="ECO:0000256" key="12">
    <source>
        <dbReference type="PIRSR" id="PIRSR005096-1"/>
    </source>
</evidence>
<dbReference type="EC" id="5.1.3.3" evidence="11"/>
<dbReference type="GO" id="GO:0006006">
    <property type="term" value="P:glucose metabolic process"/>
    <property type="evidence" value="ECO:0007669"/>
    <property type="project" value="TreeGrafter"/>
</dbReference>
<keyword evidence="10 11" id="KW-0119">Carbohydrate metabolism</keyword>
<dbReference type="PANTHER" id="PTHR10091">
    <property type="entry name" value="ALDOSE-1-EPIMERASE"/>
    <property type="match status" value="1"/>
</dbReference>
<evidence type="ECO:0000313" key="16">
    <source>
        <dbReference type="Proteomes" id="UP000191680"/>
    </source>
</evidence>
<evidence type="ECO:0000256" key="7">
    <source>
        <dbReference type="ARBA" id="ARBA00022553"/>
    </source>
</evidence>
<comment type="subcellular location">
    <subcellularLocation>
        <location evidence="2">Cytoplasm</location>
    </subcellularLocation>
</comment>
<evidence type="ECO:0000256" key="6">
    <source>
        <dbReference type="ARBA" id="ARBA00022490"/>
    </source>
</evidence>
<dbReference type="GO" id="GO:0004034">
    <property type="term" value="F:aldose 1-epimerase activity"/>
    <property type="evidence" value="ECO:0007669"/>
    <property type="project" value="UniProtKB-EC"/>
</dbReference>
<keyword evidence="9 11" id="KW-0413">Isomerase</keyword>
<feature type="active site" description="Proton acceptor" evidence="12">
    <location>
        <position position="360"/>
    </location>
</feature>
<dbReference type="EMBL" id="MTBC01000005">
    <property type="protein sequence ID" value="OQD42745.1"/>
    <property type="molecule type" value="Genomic_DNA"/>
</dbReference>
<keyword evidence="6" id="KW-0963">Cytoplasm</keyword>
<dbReference type="PROSITE" id="PS51257">
    <property type="entry name" value="PROKAR_LIPOPROTEIN"/>
    <property type="match status" value="1"/>
</dbReference>
<dbReference type="FunFam" id="2.70.98.10:FF:000003">
    <property type="entry name" value="Aldose 1-epimerase"/>
    <property type="match status" value="1"/>
</dbReference>
<feature type="binding site" evidence="14">
    <location>
        <begin position="223"/>
        <end position="225"/>
    </location>
    <ligand>
        <name>beta-D-galactose</name>
        <dbReference type="ChEBI" id="CHEBI:27667"/>
    </ligand>
</feature>
<dbReference type="RefSeq" id="WP_080319064.1">
    <property type="nucleotide sequence ID" value="NZ_MTBC01000005.1"/>
</dbReference>
<dbReference type="Proteomes" id="UP000191680">
    <property type="component" value="Unassembled WGS sequence"/>
</dbReference>
<feature type="binding site" evidence="14">
    <location>
        <begin position="123"/>
        <end position="124"/>
    </location>
    <ligand>
        <name>beta-D-galactose</name>
        <dbReference type="ChEBI" id="CHEBI:27667"/>
    </ligand>
</feature>
<proteinExistence type="inferred from homology"/>
<evidence type="ECO:0000256" key="3">
    <source>
        <dbReference type="ARBA" id="ARBA00005028"/>
    </source>
</evidence>
<dbReference type="InterPro" id="IPR008183">
    <property type="entry name" value="Aldose_1/G6P_1-epimerase"/>
</dbReference>
<evidence type="ECO:0000256" key="5">
    <source>
        <dbReference type="ARBA" id="ARBA00011245"/>
    </source>
</evidence>
<dbReference type="CDD" id="cd09019">
    <property type="entry name" value="galactose_mutarotase_like"/>
    <property type="match status" value="1"/>
</dbReference>
<dbReference type="SUPFAM" id="SSF74650">
    <property type="entry name" value="Galactose mutarotase-like"/>
    <property type="match status" value="1"/>
</dbReference>
<dbReference type="Pfam" id="PF01263">
    <property type="entry name" value="Aldose_epim"/>
    <property type="match status" value="1"/>
</dbReference>
<evidence type="ECO:0000256" key="10">
    <source>
        <dbReference type="ARBA" id="ARBA00023277"/>
    </source>
</evidence>
<dbReference type="PIRSF" id="PIRSF005096">
    <property type="entry name" value="GALM"/>
    <property type="match status" value="1"/>
</dbReference>
<organism evidence="15 16">
    <name type="scientific">Croceivirga radicis</name>
    <dbReference type="NCBI Taxonomy" id="1929488"/>
    <lineage>
        <taxon>Bacteria</taxon>
        <taxon>Pseudomonadati</taxon>
        <taxon>Bacteroidota</taxon>
        <taxon>Flavobacteriia</taxon>
        <taxon>Flavobacteriales</taxon>
        <taxon>Flavobacteriaceae</taxon>
        <taxon>Croceivirga</taxon>
    </lineage>
</organism>
<feature type="active site" description="Proton donor" evidence="12">
    <location>
        <position position="223"/>
    </location>
</feature>
<comment type="subunit">
    <text evidence="5">Monomer.</text>
</comment>